<dbReference type="GO" id="GO:0000981">
    <property type="term" value="F:DNA-binding transcription factor activity, RNA polymerase II-specific"/>
    <property type="evidence" value="ECO:0007669"/>
    <property type="project" value="TreeGrafter"/>
</dbReference>
<evidence type="ECO:0000259" key="7">
    <source>
        <dbReference type="PROSITE" id="PS50066"/>
    </source>
</evidence>
<organism evidence="8">
    <name type="scientific">Sesamum radiatum</name>
    <name type="common">Black benniseed</name>
    <dbReference type="NCBI Taxonomy" id="300843"/>
    <lineage>
        <taxon>Eukaryota</taxon>
        <taxon>Viridiplantae</taxon>
        <taxon>Streptophyta</taxon>
        <taxon>Embryophyta</taxon>
        <taxon>Tracheophyta</taxon>
        <taxon>Spermatophyta</taxon>
        <taxon>Magnoliopsida</taxon>
        <taxon>eudicotyledons</taxon>
        <taxon>Gunneridae</taxon>
        <taxon>Pentapetalae</taxon>
        <taxon>asterids</taxon>
        <taxon>lamiids</taxon>
        <taxon>Lamiales</taxon>
        <taxon>Pedaliaceae</taxon>
        <taxon>Sesamum</taxon>
    </lineage>
</organism>
<keyword evidence="2" id="KW-0805">Transcription regulation</keyword>
<evidence type="ECO:0000256" key="6">
    <source>
        <dbReference type="SAM" id="Coils"/>
    </source>
</evidence>
<dbReference type="GO" id="GO:0005634">
    <property type="term" value="C:nucleus"/>
    <property type="evidence" value="ECO:0007669"/>
    <property type="project" value="UniProtKB-SubCell"/>
</dbReference>
<dbReference type="SMART" id="SM00432">
    <property type="entry name" value="MADS"/>
    <property type="match status" value="1"/>
</dbReference>
<reference evidence="8" key="1">
    <citation type="submission" date="2020-06" db="EMBL/GenBank/DDBJ databases">
        <authorList>
            <person name="Li T."/>
            <person name="Hu X."/>
            <person name="Zhang T."/>
            <person name="Song X."/>
            <person name="Zhang H."/>
            <person name="Dai N."/>
            <person name="Sheng W."/>
            <person name="Hou X."/>
            <person name="Wei L."/>
        </authorList>
    </citation>
    <scope>NUCLEOTIDE SEQUENCE</scope>
    <source>
        <strain evidence="8">G02</strain>
        <tissue evidence="8">Leaf</tissue>
    </source>
</reference>
<dbReference type="PANTHER" id="PTHR11945:SF776">
    <property type="entry name" value="AGAMOUS-LIKE 50-RELATED"/>
    <property type="match status" value="1"/>
</dbReference>
<comment type="caution">
    <text evidence="8">The sequence shown here is derived from an EMBL/GenBank/DDBJ whole genome shotgun (WGS) entry which is preliminary data.</text>
</comment>
<evidence type="ECO:0000313" key="8">
    <source>
        <dbReference type="EMBL" id="KAL0384344.1"/>
    </source>
</evidence>
<dbReference type="PRINTS" id="PR00404">
    <property type="entry name" value="MADSDOMAIN"/>
</dbReference>
<comment type="subcellular location">
    <subcellularLocation>
        <location evidence="1">Nucleus</location>
    </subcellularLocation>
</comment>
<gene>
    <name evidence="8" type="ORF">Sradi_2828700</name>
</gene>
<dbReference type="PANTHER" id="PTHR11945">
    <property type="entry name" value="MADS BOX PROTEIN"/>
    <property type="match status" value="1"/>
</dbReference>
<feature type="domain" description="MADS-box" evidence="7">
    <location>
        <begin position="7"/>
        <end position="67"/>
    </location>
</feature>
<dbReference type="InterPro" id="IPR002100">
    <property type="entry name" value="TF_MADSbox"/>
</dbReference>
<dbReference type="InterPro" id="IPR033896">
    <property type="entry name" value="MEF2-like_N"/>
</dbReference>
<dbReference type="GO" id="GO:0046983">
    <property type="term" value="F:protein dimerization activity"/>
    <property type="evidence" value="ECO:0007669"/>
    <property type="project" value="InterPro"/>
</dbReference>
<evidence type="ECO:0000256" key="2">
    <source>
        <dbReference type="ARBA" id="ARBA00023015"/>
    </source>
</evidence>
<protein>
    <submittedName>
        <fullName evidence="8">Agamous-like MADS-box protein</fullName>
    </submittedName>
</protein>
<keyword evidence="4" id="KW-0804">Transcription</keyword>
<dbReference type="PROSITE" id="PS50066">
    <property type="entry name" value="MADS_BOX_2"/>
    <property type="match status" value="1"/>
</dbReference>
<accession>A0AAW2RW05</accession>
<dbReference type="GO" id="GO:0045944">
    <property type="term" value="P:positive regulation of transcription by RNA polymerase II"/>
    <property type="evidence" value="ECO:0007669"/>
    <property type="project" value="InterPro"/>
</dbReference>
<dbReference type="Gene3D" id="3.40.1810.10">
    <property type="entry name" value="Transcription factor, MADS-box"/>
    <property type="match status" value="1"/>
</dbReference>
<keyword evidence="3" id="KW-0238">DNA-binding</keyword>
<keyword evidence="6" id="KW-0175">Coiled coil</keyword>
<reference evidence="8" key="2">
    <citation type="journal article" date="2024" name="Plant">
        <title>Genomic evolution and insights into agronomic trait innovations of Sesamum species.</title>
        <authorList>
            <person name="Miao H."/>
            <person name="Wang L."/>
            <person name="Qu L."/>
            <person name="Liu H."/>
            <person name="Sun Y."/>
            <person name="Le M."/>
            <person name="Wang Q."/>
            <person name="Wei S."/>
            <person name="Zheng Y."/>
            <person name="Lin W."/>
            <person name="Duan Y."/>
            <person name="Cao H."/>
            <person name="Xiong S."/>
            <person name="Wang X."/>
            <person name="Wei L."/>
            <person name="Li C."/>
            <person name="Ma Q."/>
            <person name="Ju M."/>
            <person name="Zhao R."/>
            <person name="Li G."/>
            <person name="Mu C."/>
            <person name="Tian Q."/>
            <person name="Mei H."/>
            <person name="Zhang T."/>
            <person name="Gao T."/>
            <person name="Zhang H."/>
        </authorList>
    </citation>
    <scope>NUCLEOTIDE SEQUENCE</scope>
    <source>
        <strain evidence="8">G02</strain>
    </source>
</reference>
<dbReference type="FunFam" id="3.40.1810.10:FF:000006">
    <property type="entry name" value="Agamous-like MADS-box protein AGL62"/>
    <property type="match status" value="1"/>
</dbReference>
<dbReference type="InterPro" id="IPR036879">
    <property type="entry name" value="TF_MADSbox_sf"/>
</dbReference>
<dbReference type="CDD" id="cd00265">
    <property type="entry name" value="MADS_MEF2_like"/>
    <property type="match status" value="1"/>
</dbReference>
<keyword evidence="5" id="KW-0539">Nucleus</keyword>
<evidence type="ECO:0000256" key="5">
    <source>
        <dbReference type="ARBA" id="ARBA00023242"/>
    </source>
</evidence>
<dbReference type="GO" id="GO:0000978">
    <property type="term" value="F:RNA polymerase II cis-regulatory region sequence-specific DNA binding"/>
    <property type="evidence" value="ECO:0007669"/>
    <property type="project" value="TreeGrafter"/>
</dbReference>
<evidence type="ECO:0000256" key="3">
    <source>
        <dbReference type="ARBA" id="ARBA00023125"/>
    </source>
</evidence>
<name>A0AAW2RW05_SESRA</name>
<evidence type="ECO:0000256" key="4">
    <source>
        <dbReference type="ARBA" id="ARBA00023163"/>
    </source>
</evidence>
<dbReference type="Gene3D" id="6.10.140.920">
    <property type="match status" value="1"/>
</dbReference>
<feature type="coiled-coil region" evidence="6">
    <location>
        <begin position="148"/>
        <end position="175"/>
    </location>
</feature>
<evidence type="ECO:0000256" key="1">
    <source>
        <dbReference type="ARBA" id="ARBA00004123"/>
    </source>
</evidence>
<dbReference type="AlphaFoldDB" id="A0AAW2RW05"/>
<dbReference type="SUPFAM" id="SSF55455">
    <property type="entry name" value="SRF-like"/>
    <property type="match status" value="1"/>
</dbReference>
<proteinExistence type="predicted"/>
<sequence length="247" mass="26587">MARANSRGRQKIEMTRMSKESNLLVTFSKRRSGLFKKASELCILCGAEIAIVVFSPGKKVFSFGHPSVESVVERYLAPSTPPVAAAPPATTTTVQLVEAHRSASVRELNVQLHDVLGQLEAERKRGVELSRLRKEGRSEGRWWEAPIKDLSMEQLVQLKEAMEGLSKNVSQQAENLMIEEEAAAAAAAAAAVAPNPFSPPPFLGVAPPDFGGGDGSSVVEDRVPGDGLGQLSVTPQGFTLEFDPSFF</sequence>
<dbReference type="EMBL" id="JACGWJ010000012">
    <property type="protein sequence ID" value="KAL0384344.1"/>
    <property type="molecule type" value="Genomic_DNA"/>
</dbReference>
<dbReference type="Pfam" id="PF00319">
    <property type="entry name" value="SRF-TF"/>
    <property type="match status" value="1"/>
</dbReference>